<evidence type="ECO:0000313" key="3">
    <source>
        <dbReference type="EMBL" id="CAG9773032.1"/>
    </source>
</evidence>
<evidence type="ECO:0000256" key="2">
    <source>
        <dbReference type="SAM" id="SignalP"/>
    </source>
</evidence>
<dbReference type="Proteomes" id="UP001152799">
    <property type="component" value="Chromosome 8"/>
</dbReference>
<dbReference type="OrthoDB" id="6784688at2759"/>
<feature type="compositionally biased region" description="Basic and acidic residues" evidence="1">
    <location>
        <begin position="158"/>
        <end position="175"/>
    </location>
</feature>
<gene>
    <name evidence="3" type="ORF">CEUTPL_LOCUS13433</name>
</gene>
<feature type="compositionally biased region" description="Basic and acidic residues" evidence="1">
    <location>
        <begin position="111"/>
        <end position="148"/>
    </location>
</feature>
<keyword evidence="4" id="KW-1185">Reference proteome</keyword>
<sequence length="301" mass="35074">MIGIKAHVFLFITILFNLAYSKNISKSNPEDDSLVKDLLALVRVARDVNKDDTVFRKTRDSSKYYEQSYKGDRSLKPEDNAEDDRDIKTSTALGKRCTTCDNGYLRPSYNRGRENYNDRDPYRGRYEPYDRYDRYNDRYDDYDRDTRGRTRYSSTSYDRYEPRDRYYDRGYENRGYDYYSPYSRDRGYDAYSPYDDYYSRGYESRGSRPEYSGGNSYARGYSYGGDRDRYGGYGGYGTGYSTYGSGSRSRYPSYDYDSGYRSTSYLYGRPSSTTTDNPKNSDSDQSNTANPVQGSSSGRSK</sequence>
<dbReference type="EMBL" id="OU892284">
    <property type="protein sequence ID" value="CAG9773032.1"/>
    <property type="molecule type" value="Genomic_DNA"/>
</dbReference>
<organism evidence="3 4">
    <name type="scientific">Ceutorhynchus assimilis</name>
    <name type="common">cabbage seed weevil</name>
    <dbReference type="NCBI Taxonomy" id="467358"/>
    <lineage>
        <taxon>Eukaryota</taxon>
        <taxon>Metazoa</taxon>
        <taxon>Ecdysozoa</taxon>
        <taxon>Arthropoda</taxon>
        <taxon>Hexapoda</taxon>
        <taxon>Insecta</taxon>
        <taxon>Pterygota</taxon>
        <taxon>Neoptera</taxon>
        <taxon>Endopterygota</taxon>
        <taxon>Coleoptera</taxon>
        <taxon>Polyphaga</taxon>
        <taxon>Cucujiformia</taxon>
        <taxon>Curculionidae</taxon>
        <taxon>Ceutorhynchinae</taxon>
        <taxon>Ceutorhynchus</taxon>
    </lineage>
</organism>
<feature type="region of interest" description="Disordered" evidence="1">
    <location>
        <begin position="107"/>
        <end position="189"/>
    </location>
</feature>
<feature type="compositionally biased region" description="Polar residues" evidence="1">
    <location>
        <begin position="270"/>
        <end position="301"/>
    </location>
</feature>
<evidence type="ECO:0000256" key="1">
    <source>
        <dbReference type="SAM" id="MobiDB-lite"/>
    </source>
</evidence>
<name>A0A9N9QSU6_9CUCU</name>
<reference evidence="3" key="1">
    <citation type="submission" date="2022-01" db="EMBL/GenBank/DDBJ databases">
        <authorList>
            <person name="King R."/>
        </authorList>
    </citation>
    <scope>NUCLEOTIDE SEQUENCE</scope>
</reference>
<feature type="region of interest" description="Disordered" evidence="1">
    <location>
        <begin position="241"/>
        <end position="301"/>
    </location>
</feature>
<evidence type="ECO:0000313" key="4">
    <source>
        <dbReference type="Proteomes" id="UP001152799"/>
    </source>
</evidence>
<feature type="signal peptide" evidence="2">
    <location>
        <begin position="1"/>
        <end position="21"/>
    </location>
</feature>
<keyword evidence="2" id="KW-0732">Signal</keyword>
<accession>A0A9N9QSU6</accession>
<feature type="compositionally biased region" description="Low complexity" evidence="1">
    <location>
        <begin position="241"/>
        <end position="262"/>
    </location>
</feature>
<dbReference type="AlphaFoldDB" id="A0A9N9QSU6"/>
<feature type="chain" id="PRO_5040365053" evidence="2">
    <location>
        <begin position="22"/>
        <end position="301"/>
    </location>
</feature>
<protein>
    <submittedName>
        <fullName evidence="3">Uncharacterized protein</fullName>
    </submittedName>
</protein>
<feature type="region of interest" description="Disordered" evidence="1">
    <location>
        <begin position="66"/>
        <end position="87"/>
    </location>
</feature>
<proteinExistence type="predicted"/>
<feature type="compositionally biased region" description="Basic and acidic residues" evidence="1">
    <location>
        <begin position="66"/>
        <end position="79"/>
    </location>
</feature>